<dbReference type="AlphaFoldDB" id="W5MN90"/>
<evidence type="ECO:0000313" key="10">
    <source>
        <dbReference type="Proteomes" id="UP000018468"/>
    </source>
</evidence>
<comment type="similarity">
    <text evidence="2">Belongs to the universal ribosomal protein uL18 family.</text>
</comment>
<protein>
    <recommendedName>
        <fullName evidence="7">Large ribosomal subunit protein uL18m</fullName>
    </recommendedName>
    <alternativeName>
        <fullName evidence="8">39S ribosomal protein L18, mitochondrial</fullName>
    </alternativeName>
</protein>
<reference evidence="10" key="1">
    <citation type="submission" date="2011-12" db="EMBL/GenBank/DDBJ databases">
        <title>The Draft Genome of Lepisosteus oculatus.</title>
        <authorList>
            <consortium name="The Broad Institute Genome Assembly &amp; Analysis Group"/>
            <consortium name="Computational R&amp;D Group"/>
            <consortium name="and Sequencing Platform"/>
            <person name="Di Palma F."/>
            <person name="Alfoldi J."/>
            <person name="Johnson J."/>
            <person name="Berlin A."/>
            <person name="Gnerre S."/>
            <person name="Jaffe D."/>
            <person name="MacCallum I."/>
            <person name="Young S."/>
            <person name="Walker B.J."/>
            <person name="Lander E.S."/>
            <person name="Lindblad-Toh K."/>
        </authorList>
    </citation>
    <scope>NUCLEOTIDE SEQUENCE [LARGE SCALE GENOMIC DNA]</scope>
</reference>
<dbReference type="PANTHER" id="PTHR12899">
    <property type="entry name" value="39S RIBOSOMAL PROTEIN L18, MITOCHONDRIAL"/>
    <property type="match status" value="1"/>
</dbReference>
<dbReference type="GO" id="GO:0005739">
    <property type="term" value="C:mitochondrion"/>
    <property type="evidence" value="ECO:0000318"/>
    <property type="project" value="GO_Central"/>
</dbReference>
<dbReference type="CTD" id="29074"/>
<dbReference type="Pfam" id="PF00861">
    <property type="entry name" value="Ribosomal_L18p"/>
    <property type="match status" value="1"/>
</dbReference>
<evidence type="ECO:0000313" key="9">
    <source>
        <dbReference type="Ensembl" id="ENSLOCP00000009849.1"/>
    </source>
</evidence>
<accession>W5MN90</accession>
<sequence length="199" mass="22179">MALLGHIGRNVSVFVGRVRTRVACVKNFKDLSIQPDVRLSSIAAPASASAVLDNDNEVVSEKFINRNPRNLELLALAVKDRGWRTVWPSRQHWHRVVLSRSQKHVTAQVLSGDPASLSRPVVSASTQEWAVKKHLGPTCGVSACENIGRVLAQRCLEAGIRHATFRAIPWEFRSQSVQKFRDALKEGGLILSEPRRIYK</sequence>
<dbReference type="HOGENOM" id="CLU_108540_0_0_1"/>
<dbReference type="Bgee" id="ENSLOCG00000008109">
    <property type="expression patterns" value="Expressed in pharyngeal gill and 13 other cell types or tissues"/>
</dbReference>
<dbReference type="GO" id="GO:1990904">
    <property type="term" value="C:ribonucleoprotein complex"/>
    <property type="evidence" value="ECO:0007669"/>
    <property type="project" value="UniProtKB-KW"/>
</dbReference>
<dbReference type="OMA" id="TSEWAIK"/>
<dbReference type="GeneTree" id="ENSGT00390000006394"/>
<dbReference type="EMBL" id="AHAT01027196">
    <property type="status" value="NOT_ANNOTATED_CDS"/>
    <property type="molecule type" value="Genomic_DNA"/>
</dbReference>
<dbReference type="Ensembl" id="ENSLOCT00000009859.1">
    <property type="protein sequence ID" value="ENSLOCP00000009849.1"/>
    <property type="gene ID" value="ENSLOCG00000008109.1"/>
</dbReference>
<keyword evidence="4" id="KW-0496">Mitochondrion</keyword>
<dbReference type="Proteomes" id="UP000018468">
    <property type="component" value="Linkage group LG9"/>
</dbReference>
<dbReference type="KEGG" id="loc:102690007"/>
<organism evidence="9 10">
    <name type="scientific">Lepisosteus oculatus</name>
    <name type="common">Spotted gar</name>
    <dbReference type="NCBI Taxonomy" id="7918"/>
    <lineage>
        <taxon>Eukaryota</taxon>
        <taxon>Metazoa</taxon>
        <taxon>Chordata</taxon>
        <taxon>Craniata</taxon>
        <taxon>Vertebrata</taxon>
        <taxon>Euteleostomi</taxon>
        <taxon>Actinopterygii</taxon>
        <taxon>Neopterygii</taxon>
        <taxon>Holostei</taxon>
        <taxon>Semionotiformes</taxon>
        <taxon>Lepisosteidae</taxon>
        <taxon>Lepisosteus</taxon>
    </lineage>
</organism>
<dbReference type="InterPro" id="IPR005484">
    <property type="entry name" value="Ribosomal_uL18_bac/plant/anim"/>
</dbReference>
<dbReference type="InterPro" id="IPR036967">
    <property type="entry name" value="Ribosomal_uS11_sf"/>
</dbReference>
<proteinExistence type="inferred from homology"/>
<dbReference type="GO" id="GO:0006412">
    <property type="term" value="P:translation"/>
    <property type="evidence" value="ECO:0007669"/>
    <property type="project" value="InterPro"/>
</dbReference>
<dbReference type="GO" id="GO:0003735">
    <property type="term" value="F:structural constituent of ribosome"/>
    <property type="evidence" value="ECO:0007669"/>
    <property type="project" value="InterPro"/>
</dbReference>
<reference evidence="9" key="3">
    <citation type="submission" date="2025-09" db="UniProtKB">
        <authorList>
            <consortium name="Ensembl"/>
        </authorList>
    </citation>
    <scope>IDENTIFICATION</scope>
</reference>
<dbReference type="GeneID" id="102690007"/>
<dbReference type="PANTHER" id="PTHR12899:SF3">
    <property type="entry name" value="LARGE RIBOSOMAL SUBUNIT PROTEIN UL18M"/>
    <property type="match status" value="1"/>
</dbReference>
<dbReference type="SUPFAM" id="SSF53137">
    <property type="entry name" value="Translational machinery components"/>
    <property type="match status" value="1"/>
</dbReference>
<comment type="subcellular location">
    <subcellularLocation>
        <location evidence="1">Mitochondrion</location>
    </subcellularLocation>
</comment>
<comment type="function">
    <text evidence="6">Together with thiosulfate sulfurtransferase (TST), acts as a mitochondrial import factor for the cytosolic 5S rRNA. The precursor form shows RNA chaperone activity; is able to fold the 5S rRNA into an import-competent conformation that is recognized by rhodanese (TST). Both the cytoplasmic and mitochondrial forms are able to bind to the helix IV-loop D in the gamma domain of the 5S rRNA.</text>
</comment>
<evidence type="ECO:0000256" key="7">
    <source>
        <dbReference type="ARBA" id="ARBA00069051"/>
    </source>
</evidence>
<dbReference type="CDD" id="cd00432">
    <property type="entry name" value="Ribosomal_L18_L5e"/>
    <property type="match status" value="1"/>
</dbReference>
<evidence type="ECO:0000256" key="1">
    <source>
        <dbReference type="ARBA" id="ARBA00004173"/>
    </source>
</evidence>
<evidence type="ECO:0000256" key="3">
    <source>
        <dbReference type="ARBA" id="ARBA00022980"/>
    </source>
</evidence>
<dbReference type="STRING" id="7918.ENSLOCP00000009849"/>
<keyword evidence="3" id="KW-0689">Ribosomal protein</keyword>
<keyword evidence="10" id="KW-1185">Reference proteome</keyword>
<dbReference type="InParanoid" id="W5MN90"/>
<evidence type="ECO:0000256" key="6">
    <source>
        <dbReference type="ARBA" id="ARBA00059887"/>
    </source>
</evidence>
<evidence type="ECO:0000256" key="4">
    <source>
        <dbReference type="ARBA" id="ARBA00023128"/>
    </source>
</evidence>
<dbReference type="GO" id="GO:0008097">
    <property type="term" value="F:5S rRNA binding"/>
    <property type="evidence" value="ECO:0000318"/>
    <property type="project" value="GO_Central"/>
</dbReference>
<dbReference type="EMBL" id="AHAT01027197">
    <property type="status" value="NOT_ANNOTATED_CDS"/>
    <property type="molecule type" value="Genomic_DNA"/>
</dbReference>
<name>W5MN90_LEPOC</name>
<dbReference type="GO" id="GO:0005840">
    <property type="term" value="C:ribosome"/>
    <property type="evidence" value="ECO:0007669"/>
    <property type="project" value="UniProtKB-KW"/>
</dbReference>
<dbReference type="FunFam" id="3.30.420.80:FF:000005">
    <property type="entry name" value="39S ribosomal protein L18, mitochondrial"/>
    <property type="match status" value="1"/>
</dbReference>
<reference evidence="9" key="2">
    <citation type="submission" date="2025-08" db="UniProtKB">
        <authorList>
            <consortium name="Ensembl"/>
        </authorList>
    </citation>
    <scope>IDENTIFICATION</scope>
</reference>
<evidence type="ECO:0000256" key="8">
    <source>
        <dbReference type="ARBA" id="ARBA00082661"/>
    </source>
</evidence>
<dbReference type="Gene3D" id="3.30.420.80">
    <property type="entry name" value="Ribosomal protein S11"/>
    <property type="match status" value="1"/>
</dbReference>
<evidence type="ECO:0000256" key="2">
    <source>
        <dbReference type="ARBA" id="ARBA00007116"/>
    </source>
</evidence>
<dbReference type="GO" id="GO:0005743">
    <property type="term" value="C:mitochondrial inner membrane"/>
    <property type="evidence" value="ECO:0007669"/>
    <property type="project" value="UniProtKB-ARBA"/>
</dbReference>
<evidence type="ECO:0000256" key="5">
    <source>
        <dbReference type="ARBA" id="ARBA00023274"/>
    </source>
</evidence>
<dbReference type="OrthoDB" id="1932324at2759"/>
<dbReference type="InterPro" id="IPR057268">
    <property type="entry name" value="Ribosomal_L18"/>
</dbReference>
<dbReference type="EMBL" id="AHAT01027195">
    <property type="status" value="NOT_ANNOTATED_CDS"/>
    <property type="molecule type" value="Genomic_DNA"/>
</dbReference>
<keyword evidence="5" id="KW-0687">Ribonucleoprotein</keyword>
<dbReference type="eggNOG" id="KOG3333">
    <property type="taxonomic scope" value="Eukaryota"/>
</dbReference>